<dbReference type="PANTHER" id="PTHR33116">
    <property type="entry name" value="REVERSE TRANSCRIPTASE ZINC-BINDING DOMAIN-CONTAINING PROTEIN-RELATED-RELATED"/>
    <property type="match status" value="1"/>
</dbReference>
<dbReference type="Pfam" id="PF00078">
    <property type="entry name" value="RVT_1"/>
    <property type="match status" value="1"/>
</dbReference>
<dbReference type="GO" id="GO:0003964">
    <property type="term" value="F:RNA-directed DNA polymerase activity"/>
    <property type="evidence" value="ECO:0007669"/>
    <property type="project" value="UniProtKB-KW"/>
</dbReference>
<dbReference type="EMBL" id="BQNB010009657">
    <property type="protein sequence ID" value="GJS66564.1"/>
    <property type="molecule type" value="Genomic_DNA"/>
</dbReference>
<name>A0ABQ4XMG5_9ASTR</name>
<dbReference type="SUPFAM" id="SSF56219">
    <property type="entry name" value="DNase I-like"/>
    <property type="match status" value="1"/>
</dbReference>
<dbReference type="CDD" id="cd01650">
    <property type="entry name" value="RT_nLTR_like"/>
    <property type="match status" value="1"/>
</dbReference>
<keyword evidence="3" id="KW-1185">Reference proteome</keyword>
<dbReference type="Proteomes" id="UP001151760">
    <property type="component" value="Unassembled WGS sequence"/>
</dbReference>
<accession>A0ABQ4XMG5</accession>
<dbReference type="PROSITE" id="PS50878">
    <property type="entry name" value="RT_POL"/>
    <property type="match status" value="1"/>
</dbReference>
<evidence type="ECO:0000313" key="2">
    <source>
        <dbReference type="EMBL" id="GJS66564.1"/>
    </source>
</evidence>
<organism evidence="2 3">
    <name type="scientific">Tanacetum coccineum</name>
    <dbReference type="NCBI Taxonomy" id="301880"/>
    <lineage>
        <taxon>Eukaryota</taxon>
        <taxon>Viridiplantae</taxon>
        <taxon>Streptophyta</taxon>
        <taxon>Embryophyta</taxon>
        <taxon>Tracheophyta</taxon>
        <taxon>Spermatophyta</taxon>
        <taxon>Magnoliopsida</taxon>
        <taxon>eudicotyledons</taxon>
        <taxon>Gunneridae</taxon>
        <taxon>Pentapetalae</taxon>
        <taxon>asterids</taxon>
        <taxon>campanulids</taxon>
        <taxon>Asterales</taxon>
        <taxon>Asteraceae</taxon>
        <taxon>Asteroideae</taxon>
        <taxon>Anthemideae</taxon>
        <taxon>Anthemidinae</taxon>
        <taxon>Tanacetum</taxon>
    </lineage>
</organism>
<gene>
    <name evidence="2" type="ORF">Tco_0681128</name>
</gene>
<protein>
    <submittedName>
        <fullName evidence="2">RNA-directed DNA polymerase, eukaryota, reverse transcriptase zinc-binding domain protein</fullName>
    </submittedName>
</protein>
<keyword evidence="2" id="KW-0808">Transferase</keyword>
<dbReference type="PANTHER" id="PTHR33116:SF79">
    <property type="entry name" value="REVERSE TRANSCRIPTASE DOMAIN, ZINC FINGER, CCHC-TYPE-RELATED"/>
    <property type="match status" value="1"/>
</dbReference>
<reference evidence="2" key="2">
    <citation type="submission" date="2022-01" db="EMBL/GenBank/DDBJ databases">
        <authorList>
            <person name="Yamashiro T."/>
            <person name="Shiraishi A."/>
            <person name="Satake H."/>
            <person name="Nakayama K."/>
        </authorList>
    </citation>
    <scope>NUCLEOTIDE SEQUENCE</scope>
</reference>
<proteinExistence type="predicted"/>
<dbReference type="InterPro" id="IPR036691">
    <property type="entry name" value="Endo/exonu/phosph_ase_sf"/>
</dbReference>
<feature type="domain" description="Reverse transcriptase" evidence="1">
    <location>
        <begin position="443"/>
        <end position="685"/>
    </location>
</feature>
<keyword evidence="2" id="KW-0548">Nucleotidyltransferase</keyword>
<keyword evidence="2" id="KW-0695">RNA-directed DNA polymerase</keyword>
<dbReference type="Pfam" id="PF13966">
    <property type="entry name" value="zf-RVT"/>
    <property type="match status" value="1"/>
</dbReference>
<dbReference type="InterPro" id="IPR043502">
    <property type="entry name" value="DNA/RNA_pol_sf"/>
</dbReference>
<evidence type="ECO:0000259" key="1">
    <source>
        <dbReference type="PROSITE" id="PS50878"/>
    </source>
</evidence>
<dbReference type="SUPFAM" id="SSF56672">
    <property type="entry name" value="DNA/RNA polymerases"/>
    <property type="match status" value="1"/>
</dbReference>
<comment type="caution">
    <text evidence="2">The sequence shown here is derived from an EMBL/GenBank/DDBJ whole genome shotgun (WGS) entry which is preliminary data.</text>
</comment>
<dbReference type="InterPro" id="IPR000477">
    <property type="entry name" value="RT_dom"/>
</dbReference>
<evidence type="ECO:0000313" key="3">
    <source>
        <dbReference type="Proteomes" id="UP001151760"/>
    </source>
</evidence>
<reference evidence="2" key="1">
    <citation type="journal article" date="2022" name="Int. J. Mol. Sci.">
        <title>Draft Genome of Tanacetum Coccineum: Genomic Comparison of Closely Related Tanacetum-Family Plants.</title>
        <authorList>
            <person name="Yamashiro T."/>
            <person name="Shiraishi A."/>
            <person name="Nakayama K."/>
            <person name="Satake H."/>
        </authorList>
    </citation>
    <scope>NUCLEOTIDE SEQUENCE</scope>
</reference>
<sequence>MTRLELFWLKTMWGNFKFDYACSMAHGRSGGLISMWDPNTFSKEEIWCDDSFTIVKGRWKNSVGICFMINVYSPQDSQTKSALWNKLADFMHNHNGKFILFGDLNVVCNEQERFGSIFSSHEADHFNVFIDSSCLIDLPIGGCYYTWMNKAGTKLSKLDRFLISDDILEDIPDIRITALDRLWSDHTPILFHVEKANFGPSPFKLYNSWLLRDGFDDLIRSAWSSMENQSNDRSLMSHEKLRSIKGSIKQWYSNIKINDHNKRLEALNVLNVIDKKIDDGSANENDRENRIKLLQDIDNLDNLESHDLIQKAHIKWDIEGDENSKFFHGIINQKRRSQSITDIMHDGTWITDPSQIKDAFLNFFKEKFQAHDSHIIFSPLVHFTGLCPNDRDFLETHVTLEEVKSAVWDCGSNKAPSPDGFSFAFVKKYWDLLKKDIFKFVDSFLAFGMMPQGANSSFFTLILKVGNPIHIKDFRPISLTSIHYKIIAKILANRLSKVIDKIVSKEQSAFIAGRQILDGPLILSEVINWFKKIKKKMVIFKVDFEKAFDSVSWNPTFEISIKRGLRQGDPLSPFLFILVMEGLHYAMSNAVSSDLIRGIKIGSSDITLSHFFYADDVIITTDWNFRDLDNIIRVFHVFYLASGLKINIHKSNIFGIGVPNGDVDMARQTGCASGIFSFTYLGLPIGSNMNLVSSWQFLINRFHTKLSSWKDNLLSIGRRLTLIKAVLGSIGIYFLSIFKVPETVLKYLERYHAKFIWGGSQDSRKLAWIKWLFRLDPDKDCLIIDRISNGQWKWNWSRKDIGVRNKAYLRELLLEISLVDIIVEKDSCVWDMAINGIFSVGDTRRLIDVKILPTLVPPTSWDKILPRKVNIFIWRLALDRLPHRLNLSAQGIDIASIACPSCNGNMESSYHIFLDCDFAKEI</sequence>
<dbReference type="InterPro" id="IPR026960">
    <property type="entry name" value="RVT-Znf"/>
</dbReference>
<dbReference type="Gene3D" id="3.60.10.10">
    <property type="entry name" value="Endonuclease/exonuclease/phosphatase"/>
    <property type="match status" value="1"/>
</dbReference>